<dbReference type="Proteomes" id="UP000002385">
    <property type="component" value="Chromosome"/>
</dbReference>
<gene>
    <name evidence="2" type="ordered locus">Mchl_3311</name>
</gene>
<keyword evidence="1" id="KW-0732">Signal</keyword>
<accession>B7KTT6</accession>
<dbReference type="AlphaFoldDB" id="B7KTT6"/>
<reference evidence="2 3" key="2">
    <citation type="journal article" date="2012" name="J. Bacteriol.">
        <title>Complete genome sequences of six strains of the genus Methylobacterium.</title>
        <authorList>
            <person name="Marx C.J."/>
            <person name="Bringel F."/>
            <person name="Chistoserdova L."/>
            <person name="Moulin L."/>
            <person name="Farhan Ul Haque M."/>
            <person name="Fleischman D.E."/>
            <person name="Gruffaz C."/>
            <person name="Jourand P."/>
            <person name="Knief C."/>
            <person name="Lee M.C."/>
            <person name="Muller E.E."/>
            <person name="Nadalig T."/>
            <person name="Peyraud R."/>
            <person name="Roselli S."/>
            <person name="Russ L."/>
            <person name="Goodwin L.A."/>
            <person name="Ivanova N."/>
            <person name="Kyrpides N."/>
            <person name="Lajus A."/>
            <person name="Land M.L."/>
            <person name="Medigue C."/>
            <person name="Mikhailova N."/>
            <person name="Nolan M."/>
            <person name="Woyke T."/>
            <person name="Stolyar S."/>
            <person name="Vorholt J.A."/>
            <person name="Vuilleumier S."/>
        </authorList>
    </citation>
    <scope>NUCLEOTIDE SEQUENCE [LARGE SCALE GENOMIC DNA]</scope>
    <source>
        <strain evidence="3">CM4 / NCIMB 13688</strain>
    </source>
</reference>
<sequence length="323" mass="35207">MKSIAVFAVLAAALSPCPVQADCLRDRGLACYATEQKKPDTTRGGISASEFCAASAVIECGQSSSSAGGGRVMPSDINSERKRFDHLPTARSADTSATKAEDIHASRFAVKDGWIISSPGSRYGEKPEIKPYIKYNNSLIEEFDDVFLSIDGFVSAGRYAVLLYSTNPGGSGTVDSHSLVAVDDNGKIYRADLPAGHEHFEYRVANRKIDFELGINDGKQIRAVFDDGRLSVTKTPIQKGNLGDDDCNMIYNGIMDECARPDQTTCIYDDMTISMARQRPINSLAYDNPNFKHESFKSACEQACKVKRKPALAGFRKAVCQAR</sequence>
<organism evidence="2 3">
    <name type="scientific">Methylorubrum extorquens (strain CM4 / NCIMB 13688)</name>
    <name type="common">Methylobacterium extorquens</name>
    <dbReference type="NCBI Taxonomy" id="440085"/>
    <lineage>
        <taxon>Bacteria</taxon>
        <taxon>Pseudomonadati</taxon>
        <taxon>Pseudomonadota</taxon>
        <taxon>Alphaproteobacteria</taxon>
        <taxon>Hyphomicrobiales</taxon>
        <taxon>Methylobacteriaceae</taxon>
        <taxon>Methylorubrum</taxon>
    </lineage>
</organism>
<dbReference type="KEGG" id="mch:Mchl_3311"/>
<dbReference type="HOGENOM" id="CLU_860000_0_0_5"/>
<evidence type="ECO:0000313" key="3">
    <source>
        <dbReference type="Proteomes" id="UP000002385"/>
    </source>
</evidence>
<dbReference type="EMBL" id="CP001298">
    <property type="protein sequence ID" value="ACK84146.1"/>
    <property type="molecule type" value="Genomic_DNA"/>
</dbReference>
<feature type="chain" id="PRO_5002859342" description="Lipoprotein" evidence="1">
    <location>
        <begin position="22"/>
        <end position="323"/>
    </location>
</feature>
<evidence type="ECO:0008006" key="4">
    <source>
        <dbReference type="Google" id="ProtNLM"/>
    </source>
</evidence>
<feature type="signal peptide" evidence="1">
    <location>
        <begin position="1"/>
        <end position="21"/>
    </location>
</feature>
<protein>
    <recommendedName>
        <fullName evidence="4">Lipoprotein</fullName>
    </recommendedName>
</protein>
<evidence type="ECO:0000313" key="2">
    <source>
        <dbReference type="EMBL" id="ACK84146.1"/>
    </source>
</evidence>
<reference evidence="3" key="1">
    <citation type="submission" date="2008-12" db="EMBL/GenBank/DDBJ databases">
        <title>Complete sequence of chromosome of Methylobacterium chloromethanicum CM4.</title>
        <authorList>
            <consortium name="US DOE Joint Genome Institute"/>
            <person name="Lucas S."/>
            <person name="Copeland A."/>
            <person name="Lapidus A."/>
            <person name="Glavina del Rio T."/>
            <person name="Dalin E."/>
            <person name="Tice H."/>
            <person name="Bruce D."/>
            <person name="Goodwin L."/>
            <person name="Pitluck S."/>
            <person name="Chertkov O."/>
            <person name="Brettin T."/>
            <person name="Detter J.C."/>
            <person name="Han C."/>
            <person name="Larimer F."/>
            <person name="Land M."/>
            <person name="Hauser L."/>
            <person name="Kyrpides N."/>
            <person name="Mikhailova N."/>
            <person name="Marx C."/>
            <person name="Richardson P."/>
        </authorList>
    </citation>
    <scope>NUCLEOTIDE SEQUENCE [LARGE SCALE GENOMIC DNA]</scope>
    <source>
        <strain evidence="3">CM4 / NCIMB 13688</strain>
    </source>
</reference>
<dbReference type="RefSeq" id="WP_015951461.1">
    <property type="nucleotide sequence ID" value="NC_011757.1"/>
</dbReference>
<proteinExistence type="predicted"/>
<name>B7KTT6_METC4</name>
<evidence type="ECO:0000256" key="1">
    <source>
        <dbReference type="SAM" id="SignalP"/>
    </source>
</evidence>